<keyword evidence="3" id="KW-1185">Reference proteome</keyword>
<name>A0A4Z2EDD3_9TELE</name>
<protein>
    <submittedName>
        <fullName evidence="2">Uncharacterized protein</fullName>
    </submittedName>
</protein>
<dbReference type="Proteomes" id="UP000314294">
    <property type="component" value="Unassembled WGS sequence"/>
</dbReference>
<dbReference type="EMBL" id="SRLO01009552">
    <property type="protein sequence ID" value="TNN26758.1"/>
    <property type="molecule type" value="Genomic_DNA"/>
</dbReference>
<proteinExistence type="predicted"/>
<accession>A0A4Z2EDD3</accession>
<reference evidence="2 3" key="1">
    <citation type="submission" date="2019-03" db="EMBL/GenBank/DDBJ databases">
        <title>First draft genome of Liparis tanakae, snailfish: a comprehensive survey of snailfish specific genes.</title>
        <authorList>
            <person name="Kim W."/>
            <person name="Song I."/>
            <person name="Jeong J.-H."/>
            <person name="Kim D."/>
            <person name="Kim S."/>
            <person name="Ryu S."/>
            <person name="Song J.Y."/>
            <person name="Lee S.K."/>
        </authorList>
    </citation>
    <scope>NUCLEOTIDE SEQUENCE [LARGE SCALE GENOMIC DNA]</scope>
    <source>
        <tissue evidence="2">Muscle</tissue>
    </source>
</reference>
<evidence type="ECO:0000313" key="3">
    <source>
        <dbReference type="Proteomes" id="UP000314294"/>
    </source>
</evidence>
<evidence type="ECO:0000256" key="1">
    <source>
        <dbReference type="SAM" id="MobiDB-lite"/>
    </source>
</evidence>
<feature type="compositionally biased region" description="Basic and acidic residues" evidence="1">
    <location>
        <begin position="68"/>
        <end position="82"/>
    </location>
</feature>
<feature type="region of interest" description="Disordered" evidence="1">
    <location>
        <begin position="59"/>
        <end position="89"/>
    </location>
</feature>
<evidence type="ECO:0000313" key="2">
    <source>
        <dbReference type="EMBL" id="TNN26758.1"/>
    </source>
</evidence>
<sequence>MCVCVCVCVCVTGHLDSAEHAGIEDVNAGVDLVGDEDLRLLHKAFPSLDTSYMREKKITHRFPAAPSRETERCESRAEEKTGKQSVTAD</sequence>
<gene>
    <name evidence="2" type="ORF">EYF80_063104</name>
</gene>
<comment type="caution">
    <text evidence="2">The sequence shown here is derived from an EMBL/GenBank/DDBJ whole genome shotgun (WGS) entry which is preliminary data.</text>
</comment>
<dbReference type="AlphaFoldDB" id="A0A4Z2EDD3"/>
<organism evidence="2 3">
    <name type="scientific">Liparis tanakae</name>
    <name type="common">Tanaka's snailfish</name>
    <dbReference type="NCBI Taxonomy" id="230148"/>
    <lineage>
        <taxon>Eukaryota</taxon>
        <taxon>Metazoa</taxon>
        <taxon>Chordata</taxon>
        <taxon>Craniata</taxon>
        <taxon>Vertebrata</taxon>
        <taxon>Euteleostomi</taxon>
        <taxon>Actinopterygii</taxon>
        <taxon>Neopterygii</taxon>
        <taxon>Teleostei</taxon>
        <taxon>Neoteleostei</taxon>
        <taxon>Acanthomorphata</taxon>
        <taxon>Eupercaria</taxon>
        <taxon>Perciformes</taxon>
        <taxon>Cottioidei</taxon>
        <taxon>Cottales</taxon>
        <taxon>Liparidae</taxon>
        <taxon>Liparis</taxon>
    </lineage>
</organism>